<comment type="caution">
    <text evidence="1">The sequence shown here is derived from an EMBL/GenBank/DDBJ whole genome shotgun (WGS) entry which is preliminary data.</text>
</comment>
<proteinExistence type="predicted"/>
<keyword evidence="2" id="KW-1185">Reference proteome</keyword>
<name>A0ABU5WF15_AERCA</name>
<feature type="non-terminal residue" evidence="1">
    <location>
        <position position="1"/>
    </location>
</feature>
<gene>
    <name evidence="1" type="ORF">VCX44_25420</name>
</gene>
<sequence>AATLKQAGLALDVSTANAHIGPWLQDIANQRSHGTTGEVPAIRLQQELPHFLPLPQALPVSPGTTATARPIPLESLQHPLSVYQDLLEVNV</sequence>
<reference evidence="1 2" key="1">
    <citation type="submission" date="2023-12" db="EMBL/GenBank/DDBJ databases">
        <title>Characterization of antibiotic resistance in Aeromonas spp. in hospital effluent.</title>
        <authorList>
            <person name="Negoseki B.R.S."/>
            <person name="Krul D."/>
            <person name="Siqueira A.C."/>
            <person name="Almeida M."/>
            <person name="Mesa D."/>
            <person name="Conte D."/>
            <person name="Dalla-Costa L.M."/>
        </authorList>
    </citation>
    <scope>NUCLEOTIDE SEQUENCE [LARGE SCALE GENOMIC DNA]</scope>
    <source>
        <strain evidence="1 2">36v</strain>
    </source>
</reference>
<evidence type="ECO:0000313" key="2">
    <source>
        <dbReference type="Proteomes" id="UP001304847"/>
    </source>
</evidence>
<dbReference type="Proteomes" id="UP001304847">
    <property type="component" value="Unassembled WGS sequence"/>
</dbReference>
<accession>A0ABU5WF15</accession>
<dbReference type="EMBL" id="JAYGOJ010000383">
    <property type="protein sequence ID" value="MEA9439021.1"/>
    <property type="molecule type" value="Genomic_DNA"/>
</dbReference>
<evidence type="ECO:0000313" key="1">
    <source>
        <dbReference type="EMBL" id="MEA9439021.1"/>
    </source>
</evidence>
<protein>
    <submittedName>
        <fullName evidence="1">IS21 family transposase</fullName>
    </submittedName>
</protein>
<organism evidence="1 2">
    <name type="scientific">Aeromonas caviae</name>
    <name type="common">Aeromonas punctata</name>
    <dbReference type="NCBI Taxonomy" id="648"/>
    <lineage>
        <taxon>Bacteria</taxon>
        <taxon>Pseudomonadati</taxon>
        <taxon>Pseudomonadota</taxon>
        <taxon>Gammaproteobacteria</taxon>
        <taxon>Aeromonadales</taxon>
        <taxon>Aeromonadaceae</taxon>
        <taxon>Aeromonas</taxon>
    </lineage>
</organism>